<dbReference type="InterPro" id="IPR001509">
    <property type="entry name" value="Epimerase_deHydtase"/>
</dbReference>
<dbReference type="PROSITE" id="PS00061">
    <property type="entry name" value="ADH_SHORT"/>
    <property type="match status" value="1"/>
</dbReference>
<comment type="similarity">
    <text evidence="1">Belongs to the NAD(P)-dependent epimerase/dehydratase family.</text>
</comment>
<evidence type="ECO:0000259" key="2">
    <source>
        <dbReference type="Pfam" id="PF01370"/>
    </source>
</evidence>
<dbReference type="RefSeq" id="WP_091007916.1">
    <property type="nucleotide sequence ID" value="NZ_FOGP01000001.1"/>
</dbReference>
<name>A0A1H9NHI1_9ACTN</name>
<reference evidence="4" key="1">
    <citation type="submission" date="2016-10" db="EMBL/GenBank/DDBJ databases">
        <authorList>
            <person name="Varghese N."/>
            <person name="Submissions S."/>
        </authorList>
    </citation>
    <scope>NUCLEOTIDE SEQUENCE [LARGE SCALE GENOMIC DNA]</scope>
    <source>
        <strain evidence="4">KHGC19</strain>
    </source>
</reference>
<dbReference type="Gene3D" id="3.40.50.720">
    <property type="entry name" value="NAD(P)-binding Rossmann-like Domain"/>
    <property type="match status" value="1"/>
</dbReference>
<dbReference type="Proteomes" id="UP000199128">
    <property type="component" value="Unassembled WGS sequence"/>
</dbReference>
<evidence type="ECO:0000256" key="1">
    <source>
        <dbReference type="ARBA" id="ARBA00007637"/>
    </source>
</evidence>
<feature type="domain" description="NAD-dependent epimerase/dehydratase" evidence="2">
    <location>
        <begin position="3"/>
        <end position="221"/>
    </location>
</feature>
<dbReference type="InterPro" id="IPR036291">
    <property type="entry name" value="NAD(P)-bd_dom_sf"/>
</dbReference>
<dbReference type="AlphaFoldDB" id="A0A1H9NHI1"/>
<evidence type="ECO:0000313" key="3">
    <source>
        <dbReference type="EMBL" id="SER35368.1"/>
    </source>
</evidence>
<dbReference type="CDD" id="cd08946">
    <property type="entry name" value="SDR_e"/>
    <property type="match status" value="1"/>
</dbReference>
<protein>
    <submittedName>
        <fullName evidence="3">dTDP-6-deoxy-L-talose 4-dehydrogenase (NAD+)</fullName>
    </submittedName>
</protein>
<dbReference type="InterPro" id="IPR020904">
    <property type="entry name" value="Sc_DH/Rdtase_CS"/>
</dbReference>
<organism evidence="3 4">
    <name type="scientific">Parafannyhessea umbonata</name>
    <dbReference type="NCBI Taxonomy" id="604330"/>
    <lineage>
        <taxon>Bacteria</taxon>
        <taxon>Bacillati</taxon>
        <taxon>Actinomycetota</taxon>
        <taxon>Coriobacteriia</taxon>
        <taxon>Coriobacteriales</taxon>
        <taxon>Atopobiaceae</taxon>
        <taxon>Parafannyhessea</taxon>
    </lineage>
</organism>
<sequence length="279" mass="30874">MRVLVTGADGYIGRGVVQRLLDDGVEVDAWGLLPCGLSHPLLSEHVGDVFELELEGADLPDALLHLAWRNGFVHNDMSHLDDLPKHYAFIKRCVEAGVRHVAVMGSMHEVGYHEGVVCEDTPCRPTTPYGVSKNALRQLCQELCRQHDVTFQWLRGFYLVSNDGRGSSIFAKIVQAAREGKAEFPFTSGTCKYDFLPYDQFCAQVVAAVEQTDVDGIINICSGEPVALGEYIEGFIKENDLGISLAYGRYPDRPYDSPAIWGDNSKIQAILARREGRDA</sequence>
<dbReference type="SUPFAM" id="SSF51735">
    <property type="entry name" value="NAD(P)-binding Rossmann-fold domains"/>
    <property type="match status" value="1"/>
</dbReference>
<dbReference type="EMBL" id="FOGP01000001">
    <property type="protein sequence ID" value="SER35368.1"/>
    <property type="molecule type" value="Genomic_DNA"/>
</dbReference>
<dbReference type="Pfam" id="PF01370">
    <property type="entry name" value="Epimerase"/>
    <property type="match status" value="1"/>
</dbReference>
<evidence type="ECO:0000313" key="4">
    <source>
        <dbReference type="Proteomes" id="UP000199128"/>
    </source>
</evidence>
<gene>
    <name evidence="3" type="ORF">SAMN05216446_0487</name>
</gene>
<proteinExistence type="inferred from homology"/>
<dbReference type="PANTHER" id="PTHR43000">
    <property type="entry name" value="DTDP-D-GLUCOSE 4,6-DEHYDRATASE-RELATED"/>
    <property type="match status" value="1"/>
</dbReference>
<accession>A0A1H9NHI1</accession>